<organism evidence="5">
    <name type="scientific">hydrocarbon metagenome</name>
    <dbReference type="NCBI Taxonomy" id="938273"/>
    <lineage>
        <taxon>unclassified sequences</taxon>
        <taxon>metagenomes</taxon>
        <taxon>ecological metagenomes</taxon>
    </lineage>
</organism>
<feature type="domain" description="Leucine-binding protein" evidence="4">
    <location>
        <begin position="28"/>
        <end position="384"/>
    </location>
</feature>
<dbReference type="GO" id="GO:0006865">
    <property type="term" value="P:amino acid transport"/>
    <property type="evidence" value="ECO:0007669"/>
    <property type="project" value="UniProtKB-KW"/>
</dbReference>
<dbReference type="Gene3D" id="3.40.50.2300">
    <property type="match status" value="2"/>
</dbReference>
<evidence type="ECO:0000256" key="3">
    <source>
        <dbReference type="ARBA" id="ARBA00022970"/>
    </source>
</evidence>
<keyword evidence="2" id="KW-0732">Signal</keyword>
<dbReference type="PANTHER" id="PTHR30483:SF38">
    <property type="entry name" value="BLR7848 PROTEIN"/>
    <property type="match status" value="1"/>
</dbReference>
<dbReference type="InterPro" id="IPR028082">
    <property type="entry name" value="Peripla_BP_I"/>
</dbReference>
<dbReference type="InterPro" id="IPR000709">
    <property type="entry name" value="Leu_Ile_Val-bd"/>
</dbReference>
<dbReference type="CDD" id="cd06333">
    <property type="entry name" value="PBP1_ABC_RPA1789-like"/>
    <property type="match status" value="1"/>
</dbReference>
<dbReference type="PANTHER" id="PTHR30483">
    <property type="entry name" value="LEUCINE-SPECIFIC-BINDING PROTEIN"/>
    <property type="match status" value="1"/>
</dbReference>
<keyword evidence="1" id="KW-0813">Transport</keyword>
<dbReference type="EMBL" id="LNQE01000128">
    <property type="protein sequence ID" value="KUG29127.1"/>
    <property type="molecule type" value="Genomic_DNA"/>
</dbReference>
<sequence>MFSRILLALAVLFLCGTPALAAEATGDPILVGGLFAQSGPAAFVGTPSRLVAEMTVKKINASGGILGRPLKLVIHDTESNPDVALRMARQLVEAENVLAIIGPTSTGEGLAVKKYTEEKMVPTIMTVGGDPVIAGGNFGPFTWTFKTPQRTSTAAEKIYGHLKAKGITSVAVMTAKDAFGQDGLNHLKNLAEKYGMTIVAEETFDPKGTDFSAQAFKLATASPKAVIIWTIGPAGAIAAKNFAALPGDKPLVVECHGQPGPEFLQLAGAAANGVIMPATKLMAPESLPASDPQAAVVKAFIADYNQEGIQAKFPLNTHSGYAYDALILLEAGLKKAGKADPAALRDALETLTDVVGVSGVFTITPEDHNGLSTDSMVVLEVVDGKYQVAK</sequence>
<dbReference type="PRINTS" id="PR00337">
    <property type="entry name" value="LEUILEVALBP"/>
</dbReference>
<name>A0A0W8G7K8_9ZZZZ</name>
<dbReference type="SUPFAM" id="SSF53822">
    <property type="entry name" value="Periplasmic binding protein-like I"/>
    <property type="match status" value="1"/>
</dbReference>
<dbReference type="Pfam" id="PF13458">
    <property type="entry name" value="Peripla_BP_6"/>
    <property type="match status" value="1"/>
</dbReference>
<evidence type="ECO:0000256" key="1">
    <source>
        <dbReference type="ARBA" id="ARBA00022448"/>
    </source>
</evidence>
<evidence type="ECO:0000313" key="5">
    <source>
        <dbReference type="EMBL" id="KUG29127.1"/>
    </source>
</evidence>
<dbReference type="InterPro" id="IPR028081">
    <property type="entry name" value="Leu-bd"/>
</dbReference>
<reference evidence="5" key="1">
    <citation type="journal article" date="2015" name="Proc. Natl. Acad. Sci. U.S.A.">
        <title>Networks of energetic and metabolic interactions define dynamics in microbial communities.</title>
        <authorList>
            <person name="Embree M."/>
            <person name="Liu J.K."/>
            <person name="Al-Bassam M.M."/>
            <person name="Zengler K."/>
        </authorList>
    </citation>
    <scope>NUCLEOTIDE SEQUENCE</scope>
</reference>
<proteinExistence type="predicted"/>
<accession>A0A0W8G7K8</accession>
<evidence type="ECO:0000259" key="4">
    <source>
        <dbReference type="Pfam" id="PF13458"/>
    </source>
</evidence>
<dbReference type="InterPro" id="IPR051010">
    <property type="entry name" value="BCAA_transport"/>
</dbReference>
<evidence type="ECO:0000256" key="2">
    <source>
        <dbReference type="ARBA" id="ARBA00022729"/>
    </source>
</evidence>
<keyword evidence="3" id="KW-0029">Amino-acid transport</keyword>
<gene>
    <name evidence="5" type="ORF">ASZ90_000995</name>
</gene>
<protein>
    <submittedName>
        <fullName evidence="5">Branched-chain amino acid abc transporter, amino acid-binding protein</fullName>
    </submittedName>
</protein>
<comment type="caution">
    <text evidence="5">The sequence shown here is derived from an EMBL/GenBank/DDBJ whole genome shotgun (WGS) entry which is preliminary data.</text>
</comment>
<dbReference type="AlphaFoldDB" id="A0A0W8G7K8"/>